<proteinExistence type="predicted"/>
<dbReference type="SUPFAM" id="SSF53850">
    <property type="entry name" value="Periplasmic binding protein-like II"/>
    <property type="match status" value="1"/>
</dbReference>
<feature type="domain" description="Ionotropic glutamate receptor C-terminal" evidence="3">
    <location>
        <begin position="66"/>
        <end position="289"/>
    </location>
</feature>
<name>A0A6L8V4C7_9BACL</name>
<evidence type="ECO:0000313" key="4">
    <source>
        <dbReference type="EMBL" id="MZQ85283.1"/>
    </source>
</evidence>
<accession>A0A6L8V4C7</accession>
<dbReference type="RefSeq" id="WP_161409407.1">
    <property type="nucleotide sequence ID" value="NZ_WTUZ01000022.1"/>
</dbReference>
<evidence type="ECO:0000259" key="3">
    <source>
        <dbReference type="SMART" id="SM00079"/>
    </source>
</evidence>
<dbReference type="Proteomes" id="UP000481087">
    <property type="component" value="Unassembled WGS sequence"/>
</dbReference>
<dbReference type="GO" id="GO:0015276">
    <property type="term" value="F:ligand-gated monoatomic ion channel activity"/>
    <property type="evidence" value="ECO:0007669"/>
    <property type="project" value="InterPro"/>
</dbReference>
<dbReference type="PANTHER" id="PTHR35936:SF19">
    <property type="entry name" value="AMINO-ACID-BINDING PROTEIN YXEM-RELATED"/>
    <property type="match status" value="1"/>
</dbReference>
<organism evidence="4 5">
    <name type="scientific">Paenibacillus silvestris</name>
    <dbReference type="NCBI Taxonomy" id="2606219"/>
    <lineage>
        <taxon>Bacteria</taxon>
        <taxon>Bacillati</taxon>
        <taxon>Bacillota</taxon>
        <taxon>Bacilli</taxon>
        <taxon>Bacillales</taxon>
        <taxon>Paenibacillaceae</taxon>
        <taxon>Paenibacillus</taxon>
    </lineage>
</organism>
<evidence type="ECO:0000259" key="2">
    <source>
        <dbReference type="SMART" id="SM00062"/>
    </source>
</evidence>
<evidence type="ECO:0000256" key="1">
    <source>
        <dbReference type="ARBA" id="ARBA00022729"/>
    </source>
</evidence>
<dbReference type="EMBL" id="WTUZ01000022">
    <property type="protein sequence ID" value="MZQ85283.1"/>
    <property type="molecule type" value="Genomic_DNA"/>
</dbReference>
<dbReference type="Pfam" id="PF00497">
    <property type="entry name" value="SBP_bac_3"/>
    <property type="match status" value="1"/>
</dbReference>
<keyword evidence="1" id="KW-0732">Signal</keyword>
<dbReference type="Gene3D" id="3.40.190.10">
    <property type="entry name" value="Periplasmic binding protein-like II"/>
    <property type="match status" value="2"/>
</dbReference>
<dbReference type="SMART" id="SM00079">
    <property type="entry name" value="PBPe"/>
    <property type="match status" value="1"/>
</dbReference>
<protein>
    <submittedName>
        <fullName evidence="4">Transporter substrate-binding domain-containing protein</fullName>
    </submittedName>
</protein>
<dbReference type="InterPro" id="IPR001320">
    <property type="entry name" value="Iontro_rcpt_C"/>
</dbReference>
<dbReference type="PANTHER" id="PTHR35936">
    <property type="entry name" value="MEMBRANE-BOUND LYTIC MUREIN TRANSGLYCOSYLASE F"/>
    <property type="match status" value="1"/>
</dbReference>
<gene>
    <name evidence="4" type="ORF">GQF01_24505</name>
</gene>
<sequence length="293" mass="31565">MSVTVKKTINRISFICVIAAVVVGCSSKSGDGTQATASATASATPKSTTNAAASEDLLASIKKSGKIKIGLMGTYAPYNFLNDKHEVDGFDADVAKEVAKRIGVQADFITGEFSGLIEGLQTSKYDALVTQVTITDDRKKTMDFSTPYIKNSVSVIVKNDNTSVKGIEDFKGKKIGVGLGTNDETYLRNEVLPKVGTFNIVTYNDVITSLTDLNAGRIDATINNVFAIQPLVEKNHFQIKTVGASVKDDFAGIAIRKNNAELLSALNNALTEMKSDGTFKQIFQKWFKVDPNI</sequence>
<dbReference type="SMART" id="SM00062">
    <property type="entry name" value="PBPb"/>
    <property type="match status" value="1"/>
</dbReference>
<comment type="caution">
    <text evidence="4">The sequence shown here is derived from an EMBL/GenBank/DDBJ whole genome shotgun (WGS) entry which is preliminary data.</text>
</comment>
<keyword evidence="5" id="KW-1185">Reference proteome</keyword>
<evidence type="ECO:0000313" key="5">
    <source>
        <dbReference type="Proteomes" id="UP000481087"/>
    </source>
</evidence>
<dbReference type="PROSITE" id="PS51257">
    <property type="entry name" value="PROKAR_LIPOPROTEIN"/>
    <property type="match status" value="1"/>
</dbReference>
<dbReference type="InterPro" id="IPR001638">
    <property type="entry name" value="Solute-binding_3/MltF_N"/>
</dbReference>
<reference evidence="4 5" key="1">
    <citation type="submission" date="2019-12" db="EMBL/GenBank/DDBJ databases">
        <title>Paenibacillus sp. nov. sp. isolated from soil.</title>
        <authorList>
            <person name="Kim J."/>
            <person name="Jeong S.E."/>
            <person name="Jung H.S."/>
            <person name="Jeon C.O."/>
        </authorList>
    </citation>
    <scope>NUCLEOTIDE SEQUENCE [LARGE SCALE GENOMIC DNA]</scope>
    <source>
        <strain evidence="4 5">5J-6</strain>
    </source>
</reference>
<dbReference type="AlphaFoldDB" id="A0A6L8V4C7"/>
<dbReference type="GO" id="GO:0016020">
    <property type="term" value="C:membrane"/>
    <property type="evidence" value="ECO:0007669"/>
    <property type="project" value="InterPro"/>
</dbReference>
<feature type="domain" description="Solute-binding protein family 3/N-terminal" evidence="2">
    <location>
        <begin position="66"/>
        <end position="290"/>
    </location>
</feature>